<sequence length="923" mass="107467">KANQLQDIKKELSVVVQEKEDFQQQHNKCLKRVEEITTSLTQLKCGYEKIQGRSVTTEADVQRLLLEHSKSDIAHSKEVDALQNIIDGLTEELRIARQHIEEMTVDIQHQITDTTSHLKEEFSLLLNIEKNLNKDLRKSLEEAEKVIGDERKTRVEIERNIEKERELIKELIKNLDTKNTDYELERQQHLETKTELSKLKEQIKQDKENARKTLQAAKRDHVSEMNAHKMDLVSMTHKYHDAVDELAIRENEGRIVKESEELHAKITMLEQALERERAEFRNIKETELRRNKSLVLTKVKESLSQTNVLKKKLSRTEKEKKDIKKLLDNSGNVLADRLKEQNNTSNKILDELRKRNDSLELSNKALIHQLNATKTIIVEKDDKMSTMKKNFDREVAGVTEQLEKRLDRTVSMEVQKYELDQEQIQELKSSLDIERKLHQEAKQSLQEQSNLMKTQGVDLAEANRRKSILKKKLFKATREVNELQRIKNEQVNQKIVQGQEALNKHQLALDALKVANDLLRNEKEDERKHHMEALARKEVELKDACDKLLEQAVMKENERLFKEENKRLRLAKAELESNHAEELVTKANELADVKTAYEEESSIKNNKLKEITDLNQALRKDIEKAKCLHHEALADEESTQKELQSAIEEFNQHKGNNDKHFKKVLYLEKRLNQREVEIRARLEDISVLKKNEKSDQAVMEQQKRAIEKLTNNAEQGKRKFRSLVREKDAYKDEAHTYSMEAIDLKKKIKATQEHLEKYKKEVESRVATKDPVKTKSDSTITKKKKKKNKKKPSEQTDFEKSENKNKDVIENAVTDKTNKALLQLEDVENKNLEPGTKNVEPVKASPIPEKIKADTGVKSAHKQQAASKSTYHGTIDSDGFLKDSDEIERPWSFYDTTLMMFCVGIWFVMLRVCSIVSDDDPIW</sequence>
<accession>A0A7M5UH46</accession>
<dbReference type="EnsemblMetazoa" id="CLYHEMT001030.1">
    <property type="protein sequence ID" value="CLYHEMP001030.1"/>
    <property type="gene ID" value="CLYHEMG001030"/>
</dbReference>
<name>A0A7M5UH46_9CNID</name>
<feature type="compositionally biased region" description="Basic and acidic residues" evidence="2">
    <location>
        <begin position="791"/>
        <end position="803"/>
    </location>
</feature>
<proteinExistence type="predicted"/>
<feature type="compositionally biased region" description="Basic residues" evidence="2">
    <location>
        <begin position="781"/>
        <end position="790"/>
    </location>
</feature>
<feature type="coiled-coil region" evidence="1">
    <location>
        <begin position="79"/>
        <end position="220"/>
    </location>
</feature>
<organism evidence="3 4">
    <name type="scientific">Clytia hemisphaerica</name>
    <dbReference type="NCBI Taxonomy" id="252671"/>
    <lineage>
        <taxon>Eukaryota</taxon>
        <taxon>Metazoa</taxon>
        <taxon>Cnidaria</taxon>
        <taxon>Hydrozoa</taxon>
        <taxon>Hydroidolina</taxon>
        <taxon>Leptothecata</taxon>
        <taxon>Obeliida</taxon>
        <taxon>Clytiidae</taxon>
        <taxon>Clytia</taxon>
    </lineage>
</organism>
<feature type="region of interest" description="Disordered" evidence="2">
    <location>
        <begin position="759"/>
        <end position="803"/>
    </location>
</feature>
<reference evidence="3" key="1">
    <citation type="submission" date="2021-01" db="UniProtKB">
        <authorList>
            <consortium name="EnsemblMetazoa"/>
        </authorList>
    </citation>
    <scope>IDENTIFICATION</scope>
</reference>
<protein>
    <submittedName>
        <fullName evidence="3">Uncharacterized protein</fullName>
    </submittedName>
</protein>
<evidence type="ECO:0000256" key="2">
    <source>
        <dbReference type="SAM" id="MobiDB-lite"/>
    </source>
</evidence>
<keyword evidence="4" id="KW-1185">Reference proteome</keyword>
<feature type="coiled-coil region" evidence="1">
    <location>
        <begin position="335"/>
        <end position="369"/>
    </location>
</feature>
<dbReference type="AlphaFoldDB" id="A0A7M5UH46"/>
<feature type="compositionally biased region" description="Basic and acidic residues" evidence="2">
    <location>
        <begin position="759"/>
        <end position="776"/>
    </location>
</feature>
<evidence type="ECO:0000313" key="4">
    <source>
        <dbReference type="Proteomes" id="UP000594262"/>
    </source>
</evidence>
<feature type="coiled-coil region" evidence="1">
    <location>
        <begin position="259"/>
        <end position="286"/>
    </location>
</feature>
<feature type="coiled-coil region" evidence="1">
    <location>
        <begin position="424"/>
        <end position="653"/>
    </location>
</feature>
<dbReference type="Proteomes" id="UP000594262">
    <property type="component" value="Unplaced"/>
</dbReference>
<keyword evidence="1" id="KW-0175">Coiled coil</keyword>
<evidence type="ECO:0000313" key="3">
    <source>
        <dbReference type="EnsemblMetazoa" id="CLYHEMP001030.1"/>
    </source>
</evidence>
<evidence type="ECO:0000256" key="1">
    <source>
        <dbReference type="SAM" id="Coils"/>
    </source>
</evidence>